<evidence type="ECO:0000313" key="2">
    <source>
        <dbReference type="Proteomes" id="UP000297762"/>
    </source>
</evidence>
<name>A0A4R9K578_9LEPT</name>
<dbReference type="RefSeq" id="WP_135649403.1">
    <property type="nucleotide sequence ID" value="NZ_RQGF01000026.1"/>
</dbReference>
<reference evidence="1" key="1">
    <citation type="journal article" date="2019" name="PLoS Negl. Trop. Dis.">
        <title>Revisiting the worldwide diversity of Leptospira species in the environment.</title>
        <authorList>
            <person name="Vincent A.T."/>
            <person name="Schiettekatte O."/>
            <person name="Bourhy P."/>
            <person name="Veyrier F.J."/>
            <person name="Picardeau M."/>
        </authorList>
    </citation>
    <scope>NUCLEOTIDE SEQUENCE [LARGE SCALE GENOMIC DNA]</scope>
    <source>
        <strain evidence="1">201702455</strain>
    </source>
</reference>
<sequence length="132" mass="15191">MNIGYILINTTKKEIIHFLHVPVITDREITASPVGAAISTWYLLKNSGDQIGFIPDNVDELSDDWPFKDISSKEIDSYEEVTDRVISDLIENQILEDQGIDILDPSEPELYYRILKNRFVSDFDLIRDPFLS</sequence>
<dbReference type="Proteomes" id="UP000297762">
    <property type="component" value="Unassembled WGS sequence"/>
</dbReference>
<dbReference type="OrthoDB" id="6198373at2"/>
<dbReference type="EMBL" id="RQGF01000026">
    <property type="protein sequence ID" value="TGL61368.1"/>
    <property type="molecule type" value="Genomic_DNA"/>
</dbReference>
<proteinExistence type="predicted"/>
<protein>
    <submittedName>
        <fullName evidence="1">Uncharacterized protein</fullName>
    </submittedName>
</protein>
<organism evidence="1 2">
    <name type="scientific">Leptospira sarikeiensis</name>
    <dbReference type="NCBI Taxonomy" id="2484943"/>
    <lineage>
        <taxon>Bacteria</taxon>
        <taxon>Pseudomonadati</taxon>
        <taxon>Spirochaetota</taxon>
        <taxon>Spirochaetia</taxon>
        <taxon>Leptospirales</taxon>
        <taxon>Leptospiraceae</taxon>
        <taxon>Leptospira</taxon>
    </lineage>
</organism>
<keyword evidence="2" id="KW-1185">Reference proteome</keyword>
<evidence type="ECO:0000313" key="1">
    <source>
        <dbReference type="EMBL" id="TGL61368.1"/>
    </source>
</evidence>
<gene>
    <name evidence="1" type="ORF">EHQ64_10275</name>
</gene>
<dbReference type="AlphaFoldDB" id="A0A4R9K578"/>
<accession>A0A4R9K578</accession>
<comment type="caution">
    <text evidence="1">The sequence shown here is derived from an EMBL/GenBank/DDBJ whole genome shotgun (WGS) entry which is preliminary data.</text>
</comment>